<dbReference type="SMART" id="SM00382">
    <property type="entry name" value="AAA"/>
    <property type="match status" value="1"/>
</dbReference>
<reference evidence="5" key="1">
    <citation type="journal article" date="2015" name="Nature">
        <title>Complex archaea that bridge the gap between prokaryotes and eukaryotes.</title>
        <authorList>
            <person name="Spang A."/>
            <person name="Saw J.H."/>
            <person name="Jorgensen S.L."/>
            <person name="Zaremba-Niedzwiedzka K."/>
            <person name="Martijn J."/>
            <person name="Lind A.E."/>
            <person name="van Eijk R."/>
            <person name="Schleper C."/>
            <person name="Guy L."/>
            <person name="Ettema T.J."/>
        </authorList>
    </citation>
    <scope>NUCLEOTIDE SEQUENCE</scope>
</reference>
<evidence type="ECO:0000256" key="2">
    <source>
        <dbReference type="ARBA" id="ARBA00022741"/>
    </source>
</evidence>
<dbReference type="GO" id="GO:0016887">
    <property type="term" value="F:ATP hydrolysis activity"/>
    <property type="evidence" value="ECO:0007669"/>
    <property type="project" value="InterPro"/>
</dbReference>
<dbReference type="PROSITE" id="PS00211">
    <property type="entry name" value="ABC_TRANSPORTER_1"/>
    <property type="match status" value="1"/>
</dbReference>
<keyword evidence="1" id="KW-0813">Transport</keyword>
<dbReference type="PROSITE" id="PS50893">
    <property type="entry name" value="ABC_TRANSPORTER_2"/>
    <property type="match status" value="1"/>
</dbReference>
<dbReference type="InterPro" id="IPR017871">
    <property type="entry name" value="ABC_transporter-like_CS"/>
</dbReference>
<evidence type="ECO:0000313" key="5">
    <source>
        <dbReference type="EMBL" id="KKN41364.1"/>
    </source>
</evidence>
<name>A0A0F9QFR7_9ZZZZ</name>
<dbReference type="GO" id="GO:0005524">
    <property type="term" value="F:ATP binding"/>
    <property type="evidence" value="ECO:0007669"/>
    <property type="project" value="UniProtKB-KW"/>
</dbReference>
<evidence type="ECO:0000256" key="3">
    <source>
        <dbReference type="ARBA" id="ARBA00022840"/>
    </source>
</evidence>
<feature type="domain" description="ABC transporter" evidence="4">
    <location>
        <begin position="29"/>
        <end position="255"/>
    </location>
</feature>
<dbReference type="InterPro" id="IPR050166">
    <property type="entry name" value="ABC_transporter_ATP-bind"/>
</dbReference>
<gene>
    <name evidence="5" type="ORF">LCGC14_0724120</name>
</gene>
<dbReference type="InterPro" id="IPR027417">
    <property type="entry name" value="P-loop_NTPase"/>
</dbReference>
<proteinExistence type="predicted"/>
<dbReference type="SUPFAM" id="SSF52540">
    <property type="entry name" value="P-loop containing nucleoside triphosphate hydrolases"/>
    <property type="match status" value="1"/>
</dbReference>
<comment type="caution">
    <text evidence="5">The sequence shown here is derived from an EMBL/GenBank/DDBJ whole genome shotgun (WGS) entry which is preliminary data.</text>
</comment>
<dbReference type="InterPro" id="IPR003439">
    <property type="entry name" value="ABC_transporter-like_ATP-bd"/>
</dbReference>
<organism evidence="5">
    <name type="scientific">marine sediment metagenome</name>
    <dbReference type="NCBI Taxonomy" id="412755"/>
    <lineage>
        <taxon>unclassified sequences</taxon>
        <taxon>metagenomes</taxon>
        <taxon>ecological metagenomes</taxon>
    </lineage>
</organism>
<keyword evidence="3" id="KW-0067">ATP-binding</keyword>
<dbReference type="EMBL" id="LAZR01001652">
    <property type="protein sequence ID" value="KKN41364.1"/>
    <property type="molecule type" value="Genomic_DNA"/>
</dbReference>
<sequence length="268" mass="29321">MRIPSRQCCDPLPRMASRVPVRGFEDGMNSAPGIVFKGHYQLNGNLLFEADIDFPAGQWTCLLGRSGVGKSTILRLLLGFETGGAFDGTIRATNALPLTCQISYMAQSTLVLPWLSVLENIHIGARLRGEKPDVELARELLGRVGLSGYAHQKPGTLSGGMRQRIALARTLFENRPVVLLDEPFSALDAATRAEMQELAADVLKGRTAVLVTHDPGEAARLAHQIMVMSAGKTRSWPVPDSMPVRQIHDPEVIKCQARLLDHLRKVTL</sequence>
<dbReference type="PANTHER" id="PTHR42788:SF19">
    <property type="entry name" value="ALIPHATIC SULFONATES IMPORT ATP-BINDING PROTEIN SSUB 2"/>
    <property type="match status" value="1"/>
</dbReference>
<dbReference type="Gene3D" id="3.40.50.300">
    <property type="entry name" value="P-loop containing nucleotide triphosphate hydrolases"/>
    <property type="match status" value="1"/>
</dbReference>
<dbReference type="Pfam" id="PF00005">
    <property type="entry name" value="ABC_tran"/>
    <property type="match status" value="1"/>
</dbReference>
<accession>A0A0F9QFR7</accession>
<evidence type="ECO:0000259" key="4">
    <source>
        <dbReference type="PROSITE" id="PS50893"/>
    </source>
</evidence>
<keyword evidence="2" id="KW-0547">Nucleotide-binding</keyword>
<protein>
    <recommendedName>
        <fullName evidence="4">ABC transporter domain-containing protein</fullName>
    </recommendedName>
</protein>
<dbReference type="AlphaFoldDB" id="A0A0F9QFR7"/>
<dbReference type="PANTHER" id="PTHR42788">
    <property type="entry name" value="TAURINE IMPORT ATP-BINDING PROTEIN-RELATED"/>
    <property type="match status" value="1"/>
</dbReference>
<dbReference type="InterPro" id="IPR003593">
    <property type="entry name" value="AAA+_ATPase"/>
</dbReference>
<evidence type="ECO:0000256" key="1">
    <source>
        <dbReference type="ARBA" id="ARBA00022448"/>
    </source>
</evidence>